<protein>
    <submittedName>
        <fullName evidence="6">NADH-FMN oxidoreductase RutF, flavin reductase (DIM6/NTAB) family</fullName>
    </submittedName>
</protein>
<evidence type="ECO:0000313" key="7">
    <source>
        <dbReference type="Proteomes" id="UP000182584"/>
    </source>
</evidence>
<dbReference type="PANTHER" id="PTHR43567">
    <property type="entry name" value="FLAVOREDOXIN-RELATED-RELATED"/>
    <property type="match status" value="1"/>
</dbReference>
<dbReference type="SUPFAM" id="SSF50475">
    <property type="entry name" value="FMN-binding split barrel"/>
    <property type="match status" value="1"/>
</dbReference>
<reference evidence="6 7" key="1">
    <citation type="submission" date="2016-10" db="EMBL/GenBank/DDBJ databases">
        <authorList>
            <person name="de Groot N.N."/>
        </authorList>
    </citation>
    <scope>NUCLEOTIDE SEQUENCE [LARGE SCALE GENOMIC DNA]</scope>
    <source>
        <strain evidence="6 7">AR40</strain>
    </source>
</reference>
<dbReference type="Gene3D" id="2.30.110.10">
    <property type="entry name" value="Electron Transport, Fmn-binding Protein, Chain A"/>
    <property type="match status" value="1"/>
</dbReference>
<feature type="compositionally biased region" description="Basic residues" evidence="4">
    <location>
        <begin position="242"/>
        <end position="258"/>
    </location>
</feature>
<sequence>MSKIQFPKPGNFIYPVPAVMVSCQGTDGKPNIITIAWTGTICSDPPMAYISVRKERHSYEMIKESGCFVINLPDKALAHACDYCGCTSGRKVDKFKECHLTPAKSSVISAPMIEEAPVSIECKVTKVLPLGTHDMFLAEVVAVHVDDRYMDDKNAFHMDDIGMIAYEHGTYRELGDKLGTFGFAVRKKTAKDKNPSSKDKKSKPLQTAKNAKQKKDPSFAKANSEKSKKDKASKKALSGKNASKKKPKKGNRTSNNKH</sequence>
<evidence type="ECO:0000313" key="6">
    <source>
        <dbReference type="EMBL" id="SER04339.1"/>
    </source>
</evidence>
<evidence type="ECO:0000256" key="3">
    <source>
        <dbReference type="ARBA" id="ARBA00038054"/>
    </source>
</evidence>
<dbReference type="InterPro" id="IPR002563">
    <property type="entry name" value="Flavin_Rdtase-like_dom"/>
</dbReference>
<proteinExistence type="inferred from homology"/>
<dbReference type="OrthoDB" id="9794638at2"/>
<feature type="domain" description="Flavin reductase like" evidence="5">
    <location>
        <begin position="12"/>
        <end position="158"/>
    </location>
</feature>
<evidence type="ECO:0000256" key="2">
    <source>
        <dbReference type="ARBA" id="ARBA00022630"/>
    </source>
</evidence>
<dbReference type="eggNOG" id="COG1853">
    <property type="taxonomic scope" value="Bacteria"/>
</dbReference>
<feature type="region of interest" description="Disordered" evidence="4">
    <location>
        <begin position="188"/>
        <end position="258"/>
    </location>
</feature>
<evidence type="ECO:0000259" key="5">
    <source>
        <dbReference type="SMART" id="SM00903"/>
    </source>
</evidence>
<comment type="cofactor">
    <cofactor evidence="1">
        <name>FMN</name>
        <dbReference type="ChEBI" id="CHEBI:58210"/>
    </cofactor>
</comment>
<dbReference type="Proteomes" id="UP000182584">
    <property type="component" value="Unassembled WGS sequence"/>
</dbReference>
<evidence type="ECO:0000256" key="1">
    <source>
        <dbReference type="ARBA" id="ARBA00001917"/>
    </source>
</evidence>
<dbReference type="GO" id="GO:0016646">
    <property type="term" value="F:oxidoreductase activity, acting on the CH-NH group of donors, NAD or NADP as acceptor"/>
    <property type="evidence" value="ECO:0007669"/>
    <property type="project" value="UniProtKB-ARBA"/>
</dbReference>
<dbReference type="EMBL" id="FOGJ01000001">
    <property type="protein sequence ID" value="SER04339.1"/>
    <property type="molecule type" value="Genomic_DNA"/>
</dbReference>
<dbReference type="InterPro" id="IPR052174">
    <property type="entry name" value="Flavoredoxin"/>
</dbReference>
<gene>
    <name evidence="6" type="ORF">SAMN04487884_101217</name>
</gene>
<dbReference type="RefSeq" id="WP_074753844.1">
    <property type="nucleotide sequence ID" value="NZ_FOGJ01000001.1"/>
</dbReference>
<feature type="compositionally biased region" description="Basic and acidic residues" evidence="4">
    <location>
        <begin position="213"/>
        <end position="230"/>
    </location>
</feature>
<keyword evidence="2" id="KW-0285">Flavoprotein</keyword>
<accession>A0A1H9KZA5</accession>
<dbReference type="SMART" id="SM00903">
    <property type="entry name" value="Flavin_Reduct"/>
    <property type="match status" value="1"/>
</dbReference>
<comment type="similarity">
    <text evidence="3">Belongs to the flavoredoxin family.</text>
</comment>
<dbReference type="PANTHER" id="PTHR43567:SF1">
    <property type="entry name" value="FLAVOREDOXIN"/>
    <property type="match status" value="1"/>
</dbReference>
<dbReference type="AlphaFoldDB" id="A0A1H9KZA5"/>
<organism evidence="6 7">
    <name type="scientific">Butyrivibrio fibrisolvens</name>
    <dbReference type="NCBI Taxonomy" id="831"/>
    <lineage>
        <taxon>Bacteria</taxon>
        <taxon>Bacillati</taxon>
        <taxon>Bacillota</taxon>
        <taxon>Clostridia</taxon>
        <taxon>Lachnospirales</taxon>
        <taxon>Lachnospiraceae</taxon>
        <taxon>Butyrivibrio</taxon>
    </lineage>
</organism>
<evidence type="ECO:0000256" key="4">
    <source>
        <dbReference type="SAM" id="MobiDB-lite"/>
    </source>
</evidence>
<name>A0A1H9KZA5_BUTFI</name>
<dbReference type="PROSITE" id="PS51257">
    <property type="entry name" value="PROKAR_LIPOPROTEIN"/>
    <property type="match status" value="1"/>
</dbReference>
<dbReference type="Pfam" id="PF01613">
    <property type="entry name" value="Flavin_Reduct"/>
    <property type="match status" value="1"/>
</dbReference>
<dbReference type="GO" id="GO:0010181">
    <property type="term" value="F:FMN binding"/>
    <property type="evidence" value="ECO:0007669"/>
    <property type="project" value="InterPro"/>
</dbReference>
<dbReference type="InterPro" id="IPR012349">
    <property type="entry name" value="Split_barrel_FMN-bd"/>
</dbReference>